<dbReference type="AlphaFoldDB" id="A0A9W6MCV6"/>
<gene>
    <name evidence="2" type="ORF">GCM10017600_32550</name>
</gene>
<evidence type="ECO:0000313" key="2">
    <source>
        <dbReference type="EMBL" id="GLK09849.1"/>
    </source>
</evidence>
<proteinExistence type="predicted"/>
<evidence type="ECO:0000313" key="3">
    <source>
        <dbReference type="Proteomes" id="UP001143474"/>
    </source>
</evidence>
<evidence type="ECO:0000256" key="1">
    <source>
        <dbReference type="SAM" id="SignalP"/>
    </source>
</evidence>
<feature type="chain" id="PRO_5040779472" evidence="1">
    <location>
        <begin position="45"/>
        <end position="189"/>
    </location>
</feature>
<protein>
    <submittedName>
        <fullName evidence="2">Uncharacterized protein</fullName>
    </submittedName>
</protein>
<dbReference type="EMBL" id="BSEV01000006">
    <property type="protein sequence ID" value="GLK09849.1"/>
    <property type="molecule type" value="Genomic_DNA"/>
</dbReference>
<comment type="caution">
    <text evidence="2">The sequence shown here is derived from an EMBL/GenBank/DDBJ whole genome shotgun (WGS) entry which is preliminary data.</text>
</comment>
<feature type="signal peptide" evidence="1">
    <location>
        <begin position="1"/>
        <end position="44"/>
    </location>
</feature>
<reference evidence="2" key="2">
    <citation type="submission" date="2023-01" db="EMBL/GenBank/DDBJ databases">
        <authorList>
            <person name="Sun Q."/>
            <person name="Evtushenko L."/>
        </authorList>
    </citation>
    <scope>NUCLEOTIDE SEQUENCE</scope>
    <source>
        <strain evidence="2">VKM Ac-2007</strain>
    </source>
</reference>
<sequence>MTGITLCRANRLPRGVVVTGMKRSLLAAAAVLSVALAGAIPAEAAAIPDFPAPKTFGTTFQSDPGHDFTKHISSRKDGILRGWIVHVSPHDAEYTPIKWVKDKYSEGHFVGPPEGDVTAYASPVARNVVFLSAFGCSANLNGFTVDKKGLGAKRCSRKVLLTRAAKFQRPSLITVYRGQIVKVQEIYTP</sequence>
<keyword evidence="3" id="KW-1185">Reference proteome</keyword>
<name>A0A9W6MCV6_9ACTN</name>
<reference evidence="2" key="1">
    <citation type="journal article" date="2014" name="Int. J. Syst. Evol. Microbiol.">
        <title>Complete genome sequence of Corynebacterium casei LMG S-19264T (=DSM 44701T), isolated from a smear-ripened cheese.</title>
        <authorList>
            <consortium name="US DOE Joint Genome Institute (JGI-PGF)"/>
            <person name="Walter F."/>
            <person name="Albersmeier A."/>
            <person name="Kalinowski J."/>
            <person name="Ruckert C."/>
        </authorList>
    </citation>
    <scope>NUCLEOTIDE SEQUENCE</scope>
    <source>
        <strain evidence="2">VKM Ac-2007</strain>
    </source>
</reference>
<dbReference type="Proteomes" id="UP001143474">
    <property type="component" value="Unassembled WGS sequence"/>
</dbReference>
<keyword evidence="1" id="KW-0732">Signal</keyword>
<accession>A0A9W6MCV6</accession>
<organism evidence="2 3">
    <name type="scientific">Streptosporangium carneum</name>
    <dbReference type="NCBI Taxonomy" id="47481"/>
    <lineage>
        <taxon>Bacteria</taxon>
        <taxon>Bacillati</taxon>
        <taxon>Actinomycetota</taxon>
        <taxon>Actinomycetes</taxon>
        <taxon>Streptosporangiales</taxon>
        <taxon>Streptosporangiaceae</taxon>
        <taxon>Streptosporangium</taxon>
    </lineage>
</organism>